<gene>
    <name evidence="1" type="ORF">BpHYR1_053165</name>
</gene>
<evidence type="ECO:0000313" key="2">
    <source>
        <dbReference type="Proteomes" id="UP000276133"/>
    </source>
</evidence>
<name>A0A3M7QMF0_BRAPC</name>
<comment type="caution">
    <text evidence="1">The sequence shown here is derived from an EMBL/GenBank/DDBJ whole genome shotgun (WGS) entry which is preliminary data.</text>
</comment>
<reference evidence="1 2" key="1">
    <citation type="journal article" date="2018" name="Sci. Rep.">
        <title>Genomic signatures of local adaptation to the degree of environmental predictability in rotifers.</title>
        <authorList>
            <person name="Franch-Gras L."/>
            <person name="Hahn C."/>
            <person name="Garcia-Roger E.M."/>
            <person name="Carmona M.J."/>
            <person name="Serra M."/>
            <person name="Gomez A."/>
        </authorList>
    </citation>
    <scope>NUCLEOTIDE SEQUENCE [LARGE SCALE GENOMIC DNA]</scope>
    <source>
        <strain evidence="1">HYR1</strain>
    </source>
</reference>
<sequence>MFMAVKDCDKKSKNSEMDLQYFLKEEEINSLNNFIMDLPQYFNETEKSEIKVLRQLINDNIRDNLNGKNDKLKIKEYISNYELENNCQILDIFEKYFQFLSGPNMTTIGQVTLKKRNGKGYDTFLDRLIGTSNATHTVCKDQEADVIFYNMNAIKTLHPISDESFFNSCNFYNDQLNKLC</sequence>
<keyword evidence="2" id="KW-1185">Reference proteome</keyword>
<organism evidence="1 2">
    <name type="scientific">Brachionus plicatilis</name>
    <name type="common">Marine rotifer</name>
    <name type="synonym">Brachionus muelleri</name>
    <dbReference type="NCBI Taxonomy" id="10195"/>
    <lineage>
        <taxon>Eukaryota</taxon>
        <taxon>Metazoa</taxon>
        <taxon>Spiralia</taxon>
        <taxon>Gnathifera</taxon>
        <taxon>Rotifera</taxon>
        <taxon>Eurotatoria</taxon>
        <taxon>Monogononta</taxon>
        <taxon>Pseudotrocha</taxon>
        <taxon>Ploima</taxon>
        <taxon>Brachionidae</taxon>
        <taxon>Brachionus</taxon>
    </lineage>
</organism>
<protein>
    <submittedName>
        <fullName evidence="1">Uncharacterized protein</fullName>
    </submittedName>
</protein>
<evidence type="ECO:0000313" key="1">
    <source>
        <dbReference type="EMBL" id="RNA12617.1"/>
    </source>
</evidence>
<dbReference type="Proteomes" id="UP000276133">
    <property type="component" value="Unassembled WGS sequence"/>
</dbReference>
<accession>A0A3M7QMF0</accession>
<dbReference type="EMBL" id="REGN01005651">
    <property type="protein sequence ID" value="RNA12617.1"/>
    <property type="molecule type" value="Genomic_DNA"/>
</dbReference>
<proteinExistence type="predicted"/>
<dbReference type="AlphaFoldDB" id="A0A3M7QMF0"/>